<organism evidence="1">
    <name type="scientific">Vitis vinifera</name>
    <name type="common">Grape</name>
    <dbReference type="NCBI Taxonomy" id="29760"/>
    <lineage>
        <taxon>Eukaryota</taxon>
        <taxon>Viridiplantae</taxon>
        <taxon>Streptophyta</taxon>
        <taxon>Embryophyta</taxon>
        <taxon>Tracheophyta</taxon>
        <taxon>Spermatophyta</taxon>
        <taxon>Magnoliopsida</taxon>
        <taxon>eudicotyledons</taxon>
        <taxon>Gunneridae</taxon>
        <taxon>Pentapetalae</taxon>
        <taxon>rosids</taxon>
        <taxon>Vitales</taxon>
        <taxon>Vitaceae</taxon>
        <taxon>Viteae</taxon>
        <taxon>Vitis</taxon>
    </lineage>
</organism>
<protein>
    <submittedName>
        <fullName evidence="1">Uncharacterized protein</fullName>
    </submittedName>
</protein>
<gene>
    <name evidence="1" type="ORF">VITISV_015582</name>
</gene>
<name>A5BCH4_VITVI</name>
<reference evidence="1" key="1">
    <citation type="journal article" date="2007" name="PLoS ONE">
        <title>The first genome sequence of an elite grapevine cultivar (Pinot noir Vitis vinifera L.): coping with a highly heterozygous genome.</title>
        <authorList>
            <person name="Velasco R."/>
            <person name="Zharkikh A."/>
            <person name="Troggio M."/>
            <person name="Cartwright D.A."/>
            <person name="Cestaro A."/>
            <person name="Pruss D."/>
            <person name="Pindo M."/>
            <person name="FitzGerald L.M."/>
            <person name="Vezzulli S."/>
            <person name="Reid J."/>
            <person name="Malacarne G."/>
            <person name="Iliev D."/>
            <person name="Coppola G."/>
            <person name="Wardell B."/>
            <person name="Micheletti D."/>
            <person name="Macalma T."/>
            <person name="Facci M."/>
            <person name="Mitchell J.T."/>
            <person name="Perazzolli M."/>
            <person name="Eldredge G."/>
            <person name="Gatto P."/>
            <person name="Oyzerski R."/>
            <person name="Moretto M."/>
            <person name="Gutin N."/>
            <person name="Stefanini M."/>
            <person name="Chen Y."/>
            <person name="Segala C."/>
            <person name="Davenport C."/>
            <person name="Dematte L."/>
            <person name="Mraz A."/>
            <person name="Battilana J."/>
            <person name="Stormo K."/>
            <person name="Costa F."/>
            <person name="Tao Q."/>
            <person name="Si-Ammour A."/>
            <person name="Harkins T."/>
            <person name="Lackey A."/>
            <person name="Perbost C."/>
            <person name="Taillon B."/>
            <person name="Stella A."/>
            <person name="Solovyev V."/>
            <person name="Fawcett J.A."/>
            <person name="Sterck L."/>
            <person name="Vandepoele K."/>
            <person name="Grando S.M."/>
            <person name="Toppo S."/>
            <person name="Moser C."/>
            <person name="Lanchbury J."/>
            <person name="Bogden R."/>
            <person name="Skolnick M."/>
            <person name="Sgaramella V."/>
            <person name="Bhatnagar S.K."/>
            <person name="Fontana P."/>
            <person name="Gutin A."/>
            <person name="Van de Peer Y."/>
            <person name="Salamini F."/>
            <person name="Viola R."/>
        </authorList>
    </citation>
    <scope>NUCLEOTIDE SEQUENCE</scope>
</reference>
<sequence length="165" mass="18867">MAAKVKKPSQHRCDTDPKPIKALLPPKIKTTCSDIFCREEGRSTAPSWLGFNIGAIYGNTKRRCQHPQEVGHQPWAMKVTSTGAQAWKDADEKVSDRCRPCSKKQEGSRRRTRCCEFKHLRQTLLAVGSRGVNERTPTRMRRQHTLEMHSPPLTCPVYGLMKYLY</sequence>
<accession>A5BCH4</accession>
<dbReference type="EMBL" id="AM454549">
    <property type="protein sequence ID" value="CAN67764.1"/>
    <property type="molecule type" value="Genomic_DNA"/>
</dbReference>
<evidence type="ECO:0000313" key="1">
    <source>
        <dbReference type="EMBL" id="CAN67764.1"/>
    </source>
</evidence>
<proteinExistence type="predicted"/>
<dbReference type="AlphaFoldDB" id="A5BCH4"/>